<dbReference type="InterPro" id="IPR014347">
    <property type="entry name" value="Tautomerase/MIF_sf"/>
</dbReference>
<evidence type="ECO:0000256" key="2">
    <source>
        <dbReference type="ARBA" id="ARBA00023235"/>
    </source>
</evidence>
<proteinExistence type="inferred from homology"/>
<dbReference type="Pfam" id="PF01361">
    <property type="entry name" value="Tautomerase"/>
    <property type="match status" value="1"/>
</dbReference>
<dbReference type="PANTHER" id="PTHR35530:SF2">
    <property type="entry name" value="BSL4019 PROTEIN"/>
    <property type="match status" value="1"/>
</dbReference>
<protein>
    <recommendedName>
        <fullName evidence="3">4-oxalocrotonate tautomerase-like domain-containing protein</fullName>
    </recommendedName>
</protein>
<evidence type="ECO:0000313" key="4">
    <source>
        <dbReference type="EMBL" id="GAH83006.1"/>
    </source>
</evidence>
<evidence type="ECO:0000256" key="1">
    <source>
        <dbReference type="ARBA" id="ARBA00006723"/>
    </source>
</evidence>
<comment type="caution">
    <text evidence="4">The sequence shown here is derived from an EMBL/GenBank/DDBJ whole genome shotgun (WGS) entry which is preliminary data.</text>
</comment>
<dbReference type="InterPro" id="IPR004370">
    <property type="entry name" value="4-OT-like_dom"/>
</dbReference>
<dbReference type="SUPFAM" id="SSF55331">
    <property type="entry name" value="Tautomerase/MIF"/>
    <property type="match status" value="1"/>
</dbReference>
<reference evidence="4" key="1">
    <citation type="journal article" date="2014" name="Front. Microbiol.">
        <title>High frequency of phylogenetically diverse reductive dehalogenase-homologous genes in deep subseafloor sedimentary metagenomes.</title>
        <authorList>
            <person name="Kawai M."/>
            <person name="Futagami T."/>
            <person name="Toyoda A."/>
            <person name="Takaki Y."/>
            <person name="Nishi S."/>
            <person name="Hori S."/>
            <person name="Arai W."/>
            <person name="Tsubouchi T."/>
            <person name="Morono Y."/>
            <person name="Uchiyama I."/>
            <person name="Ito T."/>
            <person name="Fujiyama A."/>
            <person name="Inagaki F."/>
            <person name="Takami H."/>
        </authorList>
    </citation>
    <scope>NUCLEOTIDE SEQUENCE</scope>
    <source>
        <strain evidence="4">Expedition CK06-06</strain>
    </source>
</reference>
<comment type="similarity">
    <text evidence="1">Belongs to the 4-oxalocrotonate tautomerase family.</text>
</comment>
<dbReference type="Gene3D" id="3.30.429.10">
    <property type="entry name" value="Macrophage Migration Inhibitory Factor"/>
    <property type="match status" value="1"/>
</dbReference>
<feature type="non-terminal residue" evidence="4">
    <location>
        <position position="1"/>
    </location>
</feature>
<dbReference type="PANTHER" id="PTHR35530">
    <property type="entry name" value="TAUTOMERASE-RELATED"/>
    <property type="match status" value="1"/>
</dbReference>
<accession>X1IKT6</accession>
<sequence>TDYMRKKNMPVVHVNMWKGISEEKVKEIISGITKVFIDMDIPARAVEVIVHEIPKSHWGIEGKPATESRPDAQPPI</sequence>
<name>X1IKT6_9ZZZZ</name>
<organism evidence="4">
    <name type="scientific">marine sediment metagenome</name>
    <dbReference type="NCBI Taxonomy" id="412755"/>
    <lineage>
        <taxon>unclassified sequences</taxon>
        <taxon>metagenomes</taxon>
        <taxon>ecological metagenomes</taxon>
    </lineage>
</organism>
<feature type="domain" description="4-oxalocrotonate tautomerase-like" evidence="3">
    <location>
        <begin position="10"/>
        <end position="64"/>
    </location>
</feature>
<keyword evidence="2" id="KW-0413">Isomerase</keyword>
<dbReference type="EMBL" id="BARU01042267">
    <property type="protein sequence ID" value="GAH83006.1"/>
    <property type="molecule type" value="Genomic_DNA"/>
</dbReference>
<dbReference type="AlphaFoldDB" id="X1IKT6"/>
<gene>
    <name evidence="4" type="ORF">S03H2_64981</name>
</gene>
<evidence type="ECO:0000259" key="3">
    <source>
        <dbReference type="Pfam" id="PF01361"/>
    </source>
</evidence>
<dbReference type="GO" id="GO:0016853">
    <property type="term" value="F:isomerase activity"/>
    <property type="evidence" value="ECO:0007669"/>
    <property type="project" value="UniProtKB-KW"/>
</dbReference>